<dbReference type="Pfam" id="PF13426">
    <property type="entry name" value="PAS_9"/>
    <property type="match status" value="2"/>
</dbReference>
<dbReference type="PROSITE" id="PS50109">
    <property type="entry name" value="HIS_KIN"/>
    <property type="match status" value="1"/>
</dbReference>
<dbReference type="SUPFAM" id="SSF47384">
    <property type="entry name" value="Homodimeric domain of signal transducing histidine kinase"/>
    <property type="match status" value="1"/>
</dbReference>
<dbReference type="InterPro" id="IPR035965">
    <property type="entry name" value="PAS-like_dom_sf"/>
</dbReference>
<evidence type="ECO:0000259" key="9">
    <source>
        <dbReference type="PROSITE" id="PS50113"/>
    </source>
</evidence>
<feature type="coiled-coil region" evidence="5">
    <location>
        <begin position="379"/>
        <end position="409"/>
    </location>
</feature>
<dbReference type="Gene3D" id="1.10.287.130">
    <property type="match status" value="1"/>
</dbReference>
<dbReference type="SMART" id="SM00387">
    <property type="entry name" value="HATPase_c"/>
    <property type="match status" value="1"/>
</dbReference>
<evidence type="ECO:0000259" key="6">
    <source>
        <dbReference type="PROSITE" id="PS50109"/>
    </source>
</evidence>
<dbReference type="SMART" id="SM00086">
    <property type="entry name" value="PAC"/>
    <property type="match status" value="3"/>
</dbReference>
<feature type="domain" description="PAC" evidence="9">
    <location>
        <begin position="343"/>
        <end position="395"/>
    </location>
</feature>
<name>A0A327KZG4_9BRAD</name>
<dbReference type="Gene3D" id="3.40.50.2300">
    <property type="match status" value="1"/>
</dbReference>
<organism evidence="10 11">
    <name type="scientific">Rhodoplanes roseus</name>
    <dbReference type="NCBI Taxonomy" id="29409"/>
    <lineage>
        <taxon>Bacteria</taxon>
        <taxon>Pseudomonadati</taxon>
        <taxon>Pseudomonadota</taxon>
        <taxon>Alphaproteobacteria</taxon>
        <taxon>Hyphomicrobiales</taxon>
        <taxon>Nitrobacteraceae</taxon>
        <taxon>Rhodoplanes</taxon>
    </lineage>
</organism>
<dbReference type="PROSITE" id="PS50113">
    <property type="entry name" value="PAC"/>
    <property type="match status" value="3"/>
</dbReference>
<keyword evidence="5" id="KW-0175">Coiled coil</keyword>
<feature type="domain" description="PAC" evidence="9">
    <location>
        <begin position="88"/>
        <end position="140"/>
    </location>
</feature>
<dbReference type="InterPro" id="IPR001789">
    <property type="entry name" value="Sig_transdc_resp-reg_receiver"/>
</dbReference>
<dbReference type="Gene3D" id="3.30.565.10">
    <property type="entry name" value="Histidine kinase-like ATPase, C-terminal domain"/>
    <property type="match status" value="1"/>
</dbReference>
<dbReference type="PANTHER" id="PTHR43065:SF49">
    <property type="entry name" value="HISTIDINE KINASE"/>
    <property type="match status" value="1"/>
</dbReference>
<proteinExistence type="predicted"/>
<dbReference type="PROSITE" id="PS50112">
    <property type="entry name" value="PAS"/>
    <property type="match status" value="3"/>
</dbReference>
<dbReference type="GO" id="GO:0000155">
    <property type="term" value="F:phosphorelay sensor kinase activity"/>
    <property type="evidence" value="ECO:0007669"/>
    <property type="project" value="InterPro"/>
</dbReference>
<keyword evidence="3 4" id="KW-0597">Phosphoprotein</keyword>
<dbReference type="InterPro" id="IPR003661">
    <property type="entry name" value="HisK_dim/P_dom"/>
</dbReference>
<comment type="catalytic activity">
    <reaction evidence="1">
        <text>ATP + protein L-histidine = ADP + protein N-phospho-L-histidine.</text>
        <dbReference type="EC" id="2.7.13.3"/>
    </reaction>
</comment>
<dbReference type="SMART" id="SM00091">
    <property type="entry name" value="PAS"/>
    <property type="match status" value="3"/>
</dbReference>
<dbReference type="InterPro" id="IPR000700">
    <property type="entry name" value="PAS-assoc_C"/>
</dbReference>
<dbReference type="InterPro" id="IPR013656">
    <property type="entry name" value="PAS_4"/>
</dbReference>
<dbReference type="PROSITE" id="PS50110">
    <property type="entry name" value="RESPONSE_REGULATORY"/>
    <property type="match status" value="1"/>
</dbReference>
<dbReference type="SUPFAM" id="SSF55785">
    <property type="entry name" value="PYP-like sensor domain (PAS domain)"/>
    <property type="match status" value="3"/>
</dbReference>
<dbReference type="InterPro" id="IPR000014">
    <property type="entry name" value="PAS"/>
</dbReference>
<dbReference type="PANTHER" id="PTHR43065">
    <property type="entry name" value="SENSOR HISTIDINE KINASE"/>
    <property type="match status" value="1"/>
</dbReference>
<keyword evidence="11" id="KW-1185">Reference proteome</keyword>
<evidence type="ECO:0000256" key="4">
    <source>
        <dbReference type="PROSITE-ProRule" id="PRU00169"/>
    </source>
</evidence>
<dbReference type="SMART" id="SM00388">
    <property type="entry name" value="HisKA"/>
    <property type="match status" value="1"/>
</dbReference>
<feature type="domain" description="PAS" evidence="8">
    <location>
        <begin position="268"/>
        <end position="341"/>
    </location>
</feature>
<dbReference type="CDD" id="cd00130">
    <property type="entry name" value="PAS"/>
    <property type="match status" value="3"/>
</dbReference>
<dbReference type="InterPro" id="IPR001610">
    <property type="entry name" value="PAC"/>
</dbReference>
<feature type="domain" description="Response regulatory" evidence="7">
    <location>
        <begin position="653"/>
        <end position="764"/>
    </location>
</feature>
<dbReference type="Proteomes" id="UP000249130">
    <property type="component" value="Unassembled WGS sequence"/>
</dbReference>
<dbReference type="Gene3D" id="3.30.450.20">
    <property type="entry name" value="PAS domain"/>
    <property type="match status" value="3"/>
</dbReference>
<dbReference type="SMART" id="SM00448">
    <property type="entry name" value="REC"/>
    <property type="match status" value="1"/>
</dbReference>
<evidence type="ECO:0000256" key="1">
    <source>
        <dbReference type="ARBA" id="ARBA00000085"/>
    </source>
</evidence>
<feature type="domain" description="PAS" evidence="8">
    <location>
        <begin position="141"/>
        <end position="214"/>
    </location>
</feature>
<dbReference type="EC" id="2.7.13.3" evidence="2"/>
<accession>A0A327KZG4</accession>
<dbReference type="SUPFAM" id="SSF52172">
    <property type="entry name" value="CheY-like"/>
    <property type="match status" value="1"/>
</dbReference>
<dbReference type="InterPro" id="IPR011006">
    <property type="entry name" value="CheY-like_superfamily"/>
</dbReference>
<sequence>MKLTTEASRQPSDDQRFHLLVDAVTDYAISMLDPAGTVTSWNSGAQRIEGFSPAEAIGEPLARFFTAEDQAAGVPQRLMDEASRDGRAAREGWRLRKDGSRFWSFTVLRPIEEAPGRRIGFALVTRDLSERRAAEEALQASERNFRLVVDSLTDHAIYMLDPSGNITHWNTGAERMKGFSSDEIVGQHFSRFYTREDRLAGLPVRVLDTAIREGRYEAEGWRVRKDGTRFWASVVVEPIRVDGSLVGFAKITRDATERRAAQEALRESERQFRLLVKGVTDYALYMLDPNGNITNWNAGAEAIKGYTADEIVGQHFSRFYTDHERAAGFPARALQRAAEEGRYEAEGWRMRRDGQLFWAHVVIDPIRDETGTLIGFAKITRDITERREAQKALQKAEAQRARAQKMEALGQLTGGVAHDFNNLLMIIGGHLATMRTLAGNDPKGLRAVEAIGIATKRGEALTRQLLTFSRRQTLNPVVIAVDDHLDGFRAMIESSIGNAATLAIDVRRSVWPVKVDVSEFELALLNLVVNARDAMPNDGMITIVCENVVLAAADTPDAVSGDFVALSVADTGTGIAPDILPRVFDPFFTTKQAQQGTGLGLSQVHGFAHQSGGTVTVESRLGAGTTVTIYLPRSHARPKFGEATTMPVGQDGAALLVEDNPDVAEISAAMLVELGYRVERAADAASALAAVAERDFALVVSDVVMAGDMDGFALARTLRRQHPDLPIVLVTGYSEAAARADSEFTVVRKPFQLADIGRAAAKAIADTRATPSNLVQLSEARRRTRDDDPA</sequence>
<dbReference type="InterPro" id="IPR036097">
    <property type="entry name" value="HisK_dim/P_sf"/>
</dbReference>
<gene>
    <name evidence="10" type="ORF">CH341_10970</name>
</gene>
<dbReference type="InterPro" id="IPR004358">
    <property type="entry name" value="Sig_transdc_His_kin-like_C"/>
</dbReference>
<dbReference type="OrthoDB" id="9796100at2"/>
<dbReference type="NCBIfam" id="TIGR00229">
    <property type="entry name" value="sensory_box"/>
    <property type="match status" value="3"/>
</dbReference>
<dbReference type="RefSeq" id="WP_111419078.1">
    <property type="nucleotide sequence ID" value="NZ_NPEX01000058.1"/>
</dbReference>
<dbReference type="CDD" id="cd00082">
    <property type="entry name" value="HisKA"/>
    <property type="match status" value="1"/>
</dbReference>
<comment type="caution">
    <text evidence="10">The sequence shown here is derived from an EMBL/GenBank/DDBJ whole genome shotgun (WGS) entry which is preliminary data.</text>
</comment>
<evidence type="ECO:0000256" key="3">
    <source>
        <dbReference type="ARBA" id="ARBA00022553"/>
    </source>
</evidence>
<dbReference type="AlphaFoldDB" id="A0A327KZG4"/>
<dbReference type="Pfam" id="PF02518">
    <property type="entry name" value="HATPase_c"/>
    <property type="match status" value="1"/>
</dbReference>
<dbReference type="Pfam" id="PF00072">
    <property type="entry name" value="Response_reg"/>
    <property type="match status" value="1"/>
</dbReference>
<evidence type="ECO:0000313" key="11">
    <source>
        <dbReference type="Proteomes" id="UP000249130"/>
    </source>
</evidence>
<feature type="modified residue" description="4-aspartylphosphate" evidence="4">
    <location>
        <position position="702"/>
    </location>
</feature>
<evidence type="ECO:0000259" key="8">
    <source>
        <dbReference type="PROSITE" id="PS50112"/>
    </source>
</evidence>
<dbReference type="InterPro" id="IPR036890">
    <property type="entry name" value="HATPase_C_sf"/>
</dbReference>
<dbReference type="InterPro" id="IPR003594">
    <property type="entry name" value="HATPase_dom"/>
</dbReference>
<evidence type="ECO:0000256" key="5">
    <source>
        <dbReference type="SAM" id="Coils"/>
    </source>
</evidence>
<dbReference type="PRINTS" id="PR00344">
    <property type="entry name" value="BCTRLSENSOR"/>
</dbReference>
<evidence type="ECO:0000259" key="7">
    <source>
        <dbReference type="PROSITE" id="PS50110"/>
    </source>
</evidence>
<protein>
    <recommendedName>
        <fullName evidence="2">histidine kinase</fullName>
        <ecNumber evidence="2">2.7.13.3</ecNumber>
    </recommendedName>
</protein>
<dbReference type="EMBL" id="NPEX01000058">
    <property type="protein sequence ID" value="RAI44099.1"/>
    <property type="molecule type" value="Genomic_DNA"/>
</dbReference>
<evidence type="ECO:0000256" key="2">
    <source>
        <dbReference type="ARBA" id="ARBA00012438"/>
    </source>
</evidence>
<feature type="domain" description="PAS" evidence="8">
    <location>
        <begin position="13"/>
        <end position="70"/>
    </location>
</feature>
<feature type="domain" description="Histidine kinase" evidence="6">
    <location>
        <begin position="415"/>
        <end position="635"/>
    </location>
</feature>
<dbReference type="Pfam" id="PF08448">
    <property type="entry name" value="PAS_4"/>
    <property type="match status" value="1"/>
</dbReference>
<feature type="domain" description="PAC" evidence="9">
    <location>
        <begin position="216"/>
        <end position="267"/>
    </location>
</feature>
<dbReference type="InterPro" id="IPR005467">
    <property type="entry name" value="His_kinase_dom"/>
</dbReference>
<evidence type="ECO:0000313" key="10">
    <source>
        <dbReference type="EMBL" id="RAI44099.1"/>
    </source>
</evidence>
<dbReference type="SUPFAM" id="SSF55874">
    <property type="entry name" value="ATPase domain of HSP90 chaperone/DNA topoisomerase II/histidine kinase"/>
    <property type="match status" value="1"/>
</dbReference>
<reference evidence="10 11" key="1">
    <citation type="submission" date="2017-07" db="EMBL/GenBank/DDBJ databases">
        <title>Draft Genome Sequences of Select Purple Nonsulfur Bacteria.</title>
        <authorList>
            <person name="Lasarre B."/>
            <person name="Mckinlay J.B."/>
        </authorList>
    </citation>
    <scope>NUCLEOTIDE SEQUENCE [LARGE SCALE GENOMIC DNA]</scope>
    <source>
        <strain evidence="10 11">DSM 5909</strain>
    </source>
</reference>